<organism evidence="3 4">
    <name type="scientific">Toxocara canis</name>
    <name type="common">Canine roundworm</name>
    <dbReference type="NCBI Taxonomy" id="6265"/>
    <lineage>
        <taxon>Eukaryota</taxon>
        <taxon>Metazoa</taxon>
        <taxon>Ecdysozoa</taxon>
        <taxon>Nematoda</taxon>
        <taxon>Chromadorea</taxon>
        <taxon>Rhabditida</taxon>
        <taxon>Spirurina</taxon>
        <taxon>Ascaridomorpha</taxon>
        <taxon>Ascaridoidea</taxon>
        <taxon>Toxocaridae</taxon>
        <taxon>Toxocara</taxon>
    </lineage>
</organism>
<protein>
    <submittedName>
        <fullName evidence="2 4">Uncharacterized protein</fullName>
    </submittedName>
</protein>
<proteinExistence type="predicted"/>
<feature type="compositionally biased region" description="Acidic residues" evidence="1">
    <location>
        <begin position="56"/>
        <end position="74"/>
    </location>
</feature>
<reference evidence="2 3" key="2">
    <citation type="submission" date="2018-11" db="EMBL/GenBank/DDBJ databases">
        <authorList>
            <consortium name="Pathogen Informatics"/>
        </authorList>
    </citation>
    <scope>NUCLEOTIDE SEQUENCE [LARGE SCALE GENOMIC DNA]</scope>
</reference>
<dbReference type="Proteomes" id="UP000050794">
    <property type="component" value="Unassembled WGS sequence"/>
</dbReference>
<accession>A0A183UEM7</accession>
<gene>
    <name evidence="2" type="ORF">TCNE_LOCUS6947</name>
</gene>
<evidence type="ECO:0000256" key="1">
    <source>
        <dbReference type="SAM" id="MobiDB-lite"/>
    </source>
</evidence>
<evidence type="ECO:0000313" key="3">
    <source>
        <dbReference type="Proteomes" id="UP000050794"/>
    </source>
</evidence>
<evidence type="ECO:0000313" key="2">
    <source>
        <dbReference type="EMBL" id="VDM38268.1"/>
    </source>
</evidence>
<evidence type="ECO:0000313" key="4">
    <source>
        <dbReference type="WBParaSite" id="TCNE_0000694701-mRNA-1"/>
    </source>
</evidence>
<keyword evidence="3" id="KW-1185">Reference proteome</keyword>
<feature type="compositionally biased region" description="Basic and acidic residues" evidence="1">
    <location>
        <begin position="1"/>
        <end position="30"/>
    </location>
</feature>
<dbReference type="AlphaFoldDB" id="A0A183UEM7"/>
<dbReference type="EMBL" id="UYWY01019584">
    <property type="protein sequence ID" value="VDM38268.1"/>
    <property type="molecule type" value="Genomic_DNA"/>
</dbReference>
<reference evidence="4" key="1">
    <citation type="submission" date="2016-06" db="UniProtKB">
        <authorList>
            <consortium name="WormBaseParasite"/>
        </authorList>
    </citation>
    <scope>IDENTIFICATION</scope>
</reference>
<name>A0A183UEM7_TOXCA</name>
<feature type="compositionally biased region" description="Polar residues" evidence="1">
    <location>
        <begin position="31"/>
        <end position="45"/>
    </location>
</feature>
<feature type="region of interest" description="Disordered" evidence="1">
    <location>
        <begin position="1"/>
        <end position="80"/>
    </location>
</feature>
<sequence length="80" mass="8891">MRKDSHCDDQRKLTKTEAIPKRALYRRERTAYSNEKQSGSASRLTVTVAFEREGEGEGEVEGEGEGEGEGEEDAVLSVKD</sequence>
<dbReference type="WBParaSite" id="TCNE_0000694701-mRNA-1">
    <property type="protein sequence ID" value="TCNE_0000694701-mRNA-1"/>
    <property type="gene ID" value="TCNE_0000694701"/>
</dbReference>